<feature type="non-terminal residue" evidence="1">
    <location>
        <position position="517"/>
    </location>
</feature>
<proteinExistence type="predicted"/>
<organism evidence="1 2">
    <name type="scientific">Coemansia linderi</name>
    <dbReference type="NCBI Taxonomy" id="2663919"/>
    <lineage>
        <taxon>Eukaryota</taxon>
        <taxon>Fungi</taxon>
        <taxon>Fungi incertae sedis</taxon>
        <taxon>Zoopagomycota</taxon>
        <taxon>Kickxellomycotina</taxon>
        <taxon>Kickxellomycetes</taxon>
        <taxon>Kickxellales</taxon>
        <taxon>Kickxellaceae</taxon>
        <taxon>Coemansia</taxon>
    </lineage>
</organism>
<keyword evidence="2" id="KW-1185">Reference proteome</keyword>
<protein>
    <submittedName>
        <fullName evidence="1">Uncharacterized protein</fullName>
    </submittedName>
</protein>
<accession>A0ACC1KAY6</accession>
<comment type="caution">
    <text evidence="1">The sequence shown here is derived from an EMBL/GenBank/DDBJ whole genome shotgun (WGS) entry which is preliminary data.</text>
</comment>
<dbReference type="EMBL" id="JANBUK010001511">
    <property type="protein sequence ID" value="KAJ2780182.1"/>
    <property type="molecule type" value="Genomic_DNA"/>
</dbReference>
<name>A0ACC1KAY6_9FUNG</name>
<gene>
    <name evidence="1" type="ORF">GGI18_003844</name>
</gene>
<reference evidence="1" key="1">
    <citation type="submission" date="2022-07" db="EMBL/GenBank/DDBJ databases">
        <title>Phylogenomic reconstructions and comparative analyses of Kickxellomycotina fungi.</title>
        <authorList>
            <person name="Reynolds N.K."/>
            <person name="Stajich J.E."/>
            <person name="Barry K."/>
            <person name="Grigoriev I.V."/>
            <person name="Crous P."/>
            <person name="Smith M.E."/>
        </authorList>
    </citation>
    <scope>NUCLEOTIDE SEQUENCE</scope>
    <source>
        <strain evidence="1">BCRC 34191</strain>
    </source>
</reference>
<dbReference type="Proteomes" id="UP001140066">
    <property type="component" value="Unassembled WGS sequence"/>
</dbReference>
<sequence>MSIYESFLANLRLAIHYFWYQDLIPFTWLTAGSLIAISIIYVIYALYFAPLCNIPGSTISKLTTAKMNMHAFLGLISDFSEDEYFSRGDIFTMAPNAVAISNPTDCRAVLTSHRFVKSEMYAGFEAAEQNIFSTRSPDLSRTRRKQVGPAFTNLYLNDMEPIILETGIMALKDKWDGEIASSPSGQATVCYAMHFMMVTLDVFGALGFGQRFHALRDNKSKMVHWIEDYSKLAMACVAYSRADTFPTSLFLRRLIKSREEFLAFGMAAAELRRNQLRNGDFEKPKDLLQILIDSQDPDSKFKMTDAQVTAENTIFMVAGSDTTSQTMTWILHFLLLYPDVLHRATEEVRQAFPRHHLITYAEGKAHLPYLEACIFESMRIRPVSGFPMPRVVPEGGATFQGHYLPAGTMLGVNVSGVNNHASLWSNPRKFMPERFLDDEKAKNNILTFSSGVRVCPGRVLAQYEMVTILANILKDYDLALPEDSLFTPEKRDVYGNPIPMPRFQCLTVGPKYPERDC</sequence>
<evidence type="ECO:0000313" key="2">
    <source>
        <dbReference type="Proteomes" id="UP001140066"/>
    </source>
</evidence>
<evidence type="ECO:0000313" key="1">
    <source>
        <dbReference type="EMBL" id="KAJ2780182.1"/>
    </source>
</evidence>